<dbReference type="AlphaFoldDB" id="A0A437MR65"/>
<evidence type="ECO:0000313" key="2">
    <source>
        <dbReference type="EMBL" id="RVU00147.1"/>
    </source>
</evidence>
<dbReference type="EMBL" id="SACK01000006">
    <property type="protein sequence ID" value="RVU00147.1"/>
    <property type="molecule type" value="Genomic_DNA"/>
</dbReference>
<comment type="caution">
    <text evidence="2">The sequence shown here is derived from an EMBL/GenBank/DDBJ whole genome shotgun (WGS) entry which is preliminary data.</text>
</comment>
<evidence type="ECO:0000259" key="1">
    <source>
        <dbReference type="Pfam" id="PF06439"/>
    </source>
</evidence>
<accession>A0A437MR65</accession>
<dbReference type="OrthoDB" id="259356at2"/>
<dbReference type="Gene3D" id="2.60.120.560">
    <property type="entry name" value="Exo-inulinase, domain 1"/>
    <property type="match status" value="1"/>
</dbReference>
<reference evidence="2 3" key="1">
    <citation type="submission" date="2019-01" db="EMBL/GenBank/DDBJ databases">
        <authorList>
            <person name="Chen W.-M."/>
        </authorList>
    </citation>
    <scope>NUCLEOTIDE SEQUENCE [LARGE SCALE GENOMIC DNA]</scope>
    <source>
        <strain evidence="2 3">YBJ-36</strain>
    </source>
</reference>
<gene>
    <name evidence="2" type="ORF">EOD41_14400</name>
</gene>
<sequence length="280" mass="31973">MSILLYIPANAQQLTNKWLPLLTKDLRYWDVFIGVPHTSLNLKDQPMGDGMNGTPLGLNNDPLHVFSVEMIDGQPVLHISGQVYGGLSTKTEFENYHFKAEFKWGEKKYEPRLKDKRDNGILYHATEPHGQFWNVWMRAHEFQVQEGDFGDYYSLVGVGMDIHARVKDSTAKHPDWVYDPAAPVVQFTSNRTPASTCRRIADYEKPHGEWNTLELYCFGTTSVHVVNGHVVMILENSRISPKTGDETTLKKGKIQIQSEAAEAYYRNISIQKLDKMPVFN</sequence>
<dbReference type="Pfam" id="PF06439">
    <property type="entry name" value="3keto-disac_hyd"/>
    <property type="match status" value="1"/>
</dbReference>
<keyword evidence="3" id="KW-1185">Reference proteome</keyword>
<proteinExistence type="predicted"/>
<evidence type="ECO:0000313" key="3">
    <source>
        <dbReference type="Proteomes" id="UP000282759"/>
    </source>
</evidence>
<name>A0A437MR65_9SPHI</name>
<feature type="domain" description="3-keto-alpha-glucoside-1,2-lyase/3-keto-2-hydroxy-glucal hydratase" evidence="1">
    <location>
        <begin position="72"/>
        <end position="270"/>
    </location>
</feature>
<dbReference type="GO" id="GO:0016787">
    <property type="term" value="F:hydrolase activity"/>
    <property type="evidence" value="ECO:0007669"/>
    <property type="project" value="InterPro"/>
</dbReference>
<organism evidence="2 3">
    <name type="scientific">Mucilaginibacter limnophilus</name>
    <dbReference type="NCBI Taxonomy" id="1932778"/>
    <lineage>
        <taxon>Bacteria</taxon>
        <taxon>Pseudomonadati</taxon>
        <taxon>Bacteroidota</taxon>
        <taxon>Sphingobacteriia</taxon>
        <taxon>Sphingobacteriales</taxon>
        <taxon>Sphingobacteriaceae</taxon>
        <taxon>Mucilaginibacter</taxon>
    </lineage>
</organism>
<dbReference type="Proteomes" id="UP000282759">
    <property type="component" value="Unassembled WGS sequence"/>
</dbReference>
<protein>
    <submittedName>
        <fullName evidence="2">DUF1080 domain-containing protein</fullName>
    </submittedName>
</protein>
<dbReference type="InterPro" id="IPR010496">
    <property type="entry name" value="AL/BT2_dom"/>
</dbReference>